<accession>W9Y486</accession>
<evidence type="ECO:0000256" key="7">
    <source>
        <dbReference type="SAM" id="MobiDB-lite"/>
    </source>
</evidence>
<dbReference type="GeneID" id="19168811"/>
<keyword evidence="9" id="KW-1185">Reference proteome</keyword>
<dbReference type="STRING" id="1182542.W9Y486"/>
<protein>
    <recommendedName>
        <fullName evidence="10">Indole-diterpene biosynthesis protein PaxU</fullName>
    </recommendedName>
</protein>
<name>W9Y486_9EURO</name>
<dbReference type="RefSeq" id="XP_007733011.1">
    <property type="nucleotide sequence ID" value="XM_007734821.1"/>
</dbReference>
<proteinExistence type="predicted"/>
<keyword evidence="4" id="KW-0472">Membrane</keyword>
<dbReference type="PANTHER" id="PTHR12265:SF30">
    <property type="entry name" value="TRANSMEMBRANE PROTEIN 53"/>
    <property type="match status" value="1"/>
</dbReference>
<evidence type="ECO:0000256" key="4">
    <source>
        <dbReference type="ARBA" id="ARBA00023136"/>
    </source>
</evidence>
<gene>
    <name evidence="8" type="ORF">A1O3_04693</name>
</gene>
<dbReference type="EMBL" id="AMGY01000004">
    <property type="protein sequence ID" value="EXJ84026.1"/>
    <property type="molecule type" value="Genomic_DNA"/>
</dbReference>
<evidence type="ECO:0000313" key="8">
    <source>
        <dbReference type="EMBL" id="EXJ84026.1"/>
    </source>
</evidence>
<evidence type="ECO:0008006" key="10">
    <source>
        <dbReference type="Google" id="ProtNLM"/>
    </source>
</evidence>
<dbReference type="Proteomes" id="UP000019478">
    <property type="component" value="Unassembled WGS sequence"/>
</dbReference>
<keyword evidence="2" id="KW-0812">Transmembrane</keyword>
<dbReference type="PANTHER" id="PTHR12265">
    <property type="entry name" value="TRANSMEMBRANE PROTEIN 53"/>
    <property type="match status" value="1"/>
</dbReference>
<dbReference type="GO" id="GO:0031965">
    <property type="term" value="C:nuclear membrane"/>
    <property type="evidence" value="ECO:0007669"/>
    <property type="project" value="UniProtKB-SubCell"/>
</dbReference>
<feature type="region of interest" description="Disordered" evidence="7">
    <location>
        <begin position="1"/>
        <end position="20"/>
    </location>
</feature>
<dbReference type="InterPro" id="IPR008547">
    <property type="entry name" value="DUF829_TMEM53"/>
</dbReference>
<dbReference type="AlphaFoldDB" id="W9Y486"/>
<evidence type="ECO:0000256" key="2">
    <source>
        <dbReference type="ARBA" id="ARBA00022692"/>
    </source>
</evidence>
<keyword evidence="5" id="KW-0539">Nucleus</keyword>
<evidence type="ECO:0000256" key="5">
    <source>
        <dbReference type="ARBA" id="ARBA00023242"/>
    </source>
</evidence>
<evidence type="ECO:0000313" key="9">
    <source>
        <dbReference type="Proteomes" id="UP000019478"/>
    </source>
</evidence>
<dbReference type="HOGENOM" id="CLU_036503_0_1_1"/>
<sequence>MELAGPAPYLQPDEEDIPPDPFLPGFERLGPQIFMYSPPVLDTNASPAVSADSSAATYPHLYVVCSWMGAKSRNIRKYTKAIQTRFPVSSILLLRQDGGDLFWRSVGQQMTNLAPAVGVVRHLVYNRKPNQPRVLMHIFSNGGSYTACQFADAYRISTGELPPISALILDSTPSCPSTIRNHTAICEYLPKSPAAYTLGSAAVWAYLGLGKVVGTVAGKEDFTLSLRRRLNDPASAFTHDTVKRVYIYSQADKLIPAADVESHAEEATQIIGRDRVQLEDFGPSRHVAHAVLDEKRYWAIVEGLWNEVA</sequence>
<dbReference type="OrthoDB" id="77878at2759"/>
<keyword evidence="3" id="KW-1133">Transmembrane helix</keyword>
<comment type="subcellular location">
    <subcellularLocation>
        <location evidence="6">Endomembrane system</location>
        <topology evidence="6">Single-pass membrane protein</topology>
    </subcellularLocation>
    <subcellularLocation>
        <location evidence="1">Nucleus membrane</location>
    </subcellularLocation>
</comment>
<dbReference type="eggNOG" id="ENOG502S6B9">
    <property type="taxonomic scope" value="Eukaryota"/>
</dbReference>
<organism evidence="8 9">
    <name type="scientific">Capronia epimyces CBS 606.96</name>
    <dbReference type="NCBI Taxonomy" id="1182542"/>
    <lineage>
        <taxon>Eukaryota</taxon>
        <taxon>Fungi</taxon>
        <taxon>Dikarya</taxon>
        <taxon>Ascomycota</taxon>
        <taxon>Pezizomycotina</taxon>
        <taxon>Eurotiomycetes</taxon>
        <taxon>Chaetothyriomycetidae</taxon>
        <taxon>Chaetothyriales</taxon>
        <taxon>Herpotrichiellaceae</taxon>
        <taxon>Capronia</taxon>
    </lineage>
</organism>
<evidence type="ECO:0000256" key="3">
    <source>
        <dbReference type="ARBA" id="ARBA00022989"/>
    </source>
</evidence>
<reference evidence="8 9" key="1">
    <citation type="submission" date="2013-03" db="EMBL/GenBank/DDBJ databases">
        <title>The Genome Sequence of Capronia epimyces CBS 606.96.</title>
        <authorList>
            <consortium name="The Broad Institute Genomics Platform"/>
            <person name="Cuomo C."/>
            <person name="de Hoog S."/>
            <person name="Gorbushina A."/>
            <person name="Walker B."/>
            <person name="Young S.K."/>
            <person name="Zeng Q."/>
            <person name="Gargeya S."/>
            <person name="Fitzgerald M."/>
            <person name="Haas B."/>
            <person name="Abouelleil A."/>
            <person name="Allen A.W."/>
            <person name="Alvarado L."/>
            <person name="Arachchi H.M."/>
            <person name="Berlin A.M."/>
            <person name="Chapman S.B."/>
            <person name="Gainer-Dewar J."/>
            <person name="Goldberg J."/>
            <person name="Griggs A."/>
            <person name="Gujja S."/>
            <person name="Hansen M."/>
            <person name="Howarth C."/>
            <person name="Imamovic A."/>
            <person name="Ireland A."/>
            <person name="Larimer J."/>
            <person name="McCowan C."/>
            <person name="Murphy C."/>
            <person name="Pearson M."/>
            <person name="Poon T.W."/>
            <person name="Priest M."/>
            <person name="Roberts A."/>
            <person name="Saif S."/>
            <person name="Shea T."/>
            <person name="Sisk P."/>
            <person name="Sykes S."/>
            <person name="Wortman J."/>
            <person name="Nusbaum C."/>
            <person name="Birren B."/>
        </authorList>
    </citation>
    <scope>NUCLEOTIDE SEQUENCE [LARGE SCALE GENOMIC DNA]</scope>
    <source>
        <strain evidence="8 9">CBS 606.96</strain>
    </source>
</reference>
<evidence type="ECO:0000256" key="6">
    <source>
        <dbReference type="ARBA" id="ARBA00037847"/>
    </source>
</evidence>
<comment type="caution">
    <text evidence="8">The sequence shown here is derived from an EMBL/GenBank/DDBJ whole genome shotgun (WGS) entry which is preliminary data.</text>
</comment>
<dbReference type="Pfam" id="PF05705">
    <property type="entry name" value="DUF829"/>
    <property type="match status" value="1"/>
</dbReference>
<evidence type="ECO:0000256" key="1">
    <source>
        <dbReference type="ARBA" id="ARBA00004126"/>
    </source>
</evidence>